<feature type="transmembrane region" description="Helical" evidence="6">
    <location>
        <begin position="119"/>
        <end position="140"/>
    </location>
</feature>
<dbReference type="GO" id="GO:0055085">
    <property type="term" value="P:transmembrane transport"/>
    <property type="evidence" value="ECO:0007669"/>
    <property type="project" value="InterPro"/>
</dbReference>
<dbReference type="PIRSF" id="PIRSF006060">
    <property type="entry name" value="AA_transporter"/>
    <property type="match status" value="1"/>
</dbReference>
<dbReference type="EMBL" id="JAGYPE010000002">
    <property type="protein sequence ID" value="MBS4182912.1"/>
    <property type="molecule type" value="Genomic_DNA"/>
</dbReference>
<feature type="transmembrane region" description="Helical" evidence="6">
    <location>
        <begin position="90"/>
        <end position="113"/>
    </location>
</feature>
<evidence type="ECO:0000256" key="3">
    <source>
        <dbReference type="ARBA" id="ARBA00022692"/>
    </source>
</evidence>
<evidence type="ECO:0000256" key="2">
    <source>
        <dbReference type="ARBA" id="ARBA00022475"/>
    </source>
</evidence>
<keyword evidence="3 6" id="KW-0812">Transmembrane</keyword>
<dbReference type="InterPro" id="IPR002293">
    <property type="entry name" value="AA/rel_permease1"/>
</dbReference>
<feature type="transmembrane region" description="Helical" evidence="6">
    <location>
        <begin position="323"/>
        <end position="340"/>
    </location>
</feature>
<keyword evidence="5 6" id="KW-0472">Membrane</keyword>
<feature type="transmembrane region" description="Helical" evidence="6">
    <location>
        <begin position="270"/>
        <end position="295"/>
    </location>
</feature>
<evidence type="ECO:0000256" key="6">
    <source>
        <dbReference type="SAM" id="Phobius"/>
    </source>
</evidence>
<comment type="subcellular location">
    <subcellularLocation>
        <location evidence="1">Cell membrane</location>
        <topology evidence="1">Multi-pass membrane protein</topology>
    </subcellularLocation>
</comment>
<name>A0A942T019_9BACI</name>
<dbReference type="AlphaFoldDB" id="A0A942T019"/>
<dbReference type="Gene3D" id="1.20.1740.10">
    <property type="entry name" value="Amino acid/polyamine transporter I"/>
    <property type="match status" value="1"/>
</dbReference>
<sequence length="423" mass="42851">MMSVGVVQRSLGTWGAVAIGLGSMIGAGLFSVFGPAARAAGALMPVALVVAAVVAWCNARSSAQLAAAFPTAGGTYVYGRRMLGQWPGFIAGWGFVIGKTASCAAIALTIGHAVLPDPWARLAAVGAVILVLGVNAFGITRTATASVVIVGLVLAVLVVFLIITFTAWQNGDASALGRDGGGSIEADAFGVLRAAGLLFFAFAGYARVATLGEEVRNPERTIPRAITASLLVTLVVYGLVCAAVLTLLGTDGVAASISPIVAAARATVPTWLPTLVAVAAAVAAAGSLLALTAGVGRTTLAMAREGDLPSGLSRLDRRHGTPWVADAVLGVIVCVLVAFGDITTVIGFSSFAVLVYYLVANLSAFRQQGAHRLSPRAVQVIGAAGCVALACALPVASVLTGLAVLLLGVGYRIVRLRLVRARK</sequence>
<evidence type="ECO:0000256" key="1">
    <source>
        <dbReference type="ARBA" id="ARBA00004651"/>
    </source>
</evidence>
<dbReference type="PANTHER" id="PTHR42770:SF7">
    <property type="entry name" value="MEMBRANE PROTEIN"/>
    <property type="match status" value="1"/>
</dbReference>
<dbReference type="PANTHER" id="PTHR42770">
    <property type="entry name" value="AMINO ACID TRANSPORTER-RELATED"/>
    <property type="match status" value="1"/>
</dbReference>
<comment type="caution">
    <text evidence="7">The sequence shown here is derived from an EMBL/GenBank/DDBJ whole genome shotgun (WGS) entry which is preliminary data.</text>
</comment>
<feature type="transmembrane region" description="Helical" evidence="6">
    <location>
        <begin position="228"/>
        <end position="250"/>
    </location>
</feature>
<gene>
    <name evidence="7" type="ORF">KHB02_16075</name>
</gene>
<feature type="transmembrane region" description="Helical" evidence="6">
    <location>
        <begin position="12"/>
        <end position="33"/>
    </location>
</feature>
<evidence type="ECO:0000313" key="7">
    <source>
        <dbReference type="EMBL" id="MBS4182912.1"/>
    </source>
</evidence>
<protein>
    <submittedName>
        <fullName evidence="7">APC family permease</fullName>
    </submittedName>
</protein>
<dbReference type="Pfam" id="PF13520">
    <property type="entry name" value="AA_permease_2"/>
    <property type="match status" value="1"/>
</dbReference>
<feature type="transmembrane region" description="Helical" evidence="6">
    <location>
        <begin position="188"/>
        <end position="208"/>
    </location>
</feature>
<feature type="transmembrane region" description="Helical" evidence="6">
    <location>
        <begin position="39"/>
        <end position="59"/>
    </location>
</feature>
<feature type="transmembrane region" description="Helical" evidence="6">
    <location>
        <begin position="147"/>
        <end position="168"/>
    </location>
</feature>
<evidence type="ECO:0000256" key="4">
    <source>
        <dbReference type="ARBA" id="ARBA00022989"/>
    </source>
</evidence>
<accession>A0A942T019</accession>
<evidence type="ECO:0000256" key="5">
    <source>
        <dbReference type="ARBA" id="ARBA00023136"/>
    </source>
</evidence>
<dbReference type="InterPro" id="IPR050367">
    <property type="entry name" value="APC_superfamily"/>
</dbReference>
<keyword evidence="2" id="KW-1003">Cell membrane</keyword>
<reference evidence="7" key="1">
    <citation type="submission" date="2021-05" db="EMBL/GenBank/DDBJ databases">
        <title>Novel Bacillus species.</title>
        <authorList>
            <person name="Liu G."/>
        </authorList>
    </citation>
    <scope>NUCLEOTIDE SEQUENCE</scope>
    <source>
        <strain evidence="7">FJAT-50051</strain>
    </source>
</reference>
<feature type="transmembrane region" description="Helical" evidence="6">
    <location>
        <begin position="377"/>
        <end position="396"/>
    </location>
</feature>
<organism evidence="7">
    <name type="scientific">Neobacillus citreus</name>
    <dbReference type="NCBI Taxonomy" id="2833578"/>
    <lineage>
        <taxon>Bacteria</taxon>
        <taxon>Bacillati</taxon>
        <taxon>Bacillota</taxon>
        <taxon>Bacilli</taxon>
        <taxon>Bacillales</taxon>
        <taxon>Bacillaceae</taxon>
        <taxon>Neobacillus</taxon>
    </lineage>
</organism>
<keyword evidence="4 6" id="KW-1133">Transmembrane helix</keyword>
<proteinExistence type="predicted"/>
<dbReference type="GO" id="GO:0016020">
    <property type="term" value="C:membrane"/>
    <property type="evidence" value="ECO:0007669"/>
    <property type="project" value="UniProtKB-SubCell"/>
</dbReference>